<comment type="similarity">
    <text evidence="1">Belongs to the sulfotransferase 1 family.</text>
</comment>
<proteinExistence type="inferred from homology"/>
<dbReference type="InterPro" id="IPR000863">
    <property type="entry name" value="Sulfotransferase_dom"/>
</dbReference>
<evidence type="ECO:0000256" key="1">
    <source>
        <dbReference type="ARBA" id="ARBA00005771"/>
    </source>
</evidence>
<keyword evidence="2 4" id="KW-0808">Transferase</keyword>
<evidence type="ECO:0000313" key="4">
    <source>
        <dbReference type="EMBL" id="RAR85558.1"/>
    </source>
</evidence>
<evidence type="ECO:0000313" key="5">
    <source>
        <dbReference type="Proteomes" id="UP000248856"/>
    </source>
</evidence>
<comment type="caution">
    <text evidence="4">The sequence shown here is derived from an EMBL/GenBank/DDBJ whole genome shotgun (WGS) entry which is preliminary data.</text>
</comment>
<dbReference type="EMBL" id="QLTA01000004">
    <property type="protein sequence ID" value="RAR85558.1"/>
    <property type="molecule type" value="Genomic_DNA"/>
</dbReference>
<gene>
    <name evidence="4" type="ORF">AX018_100411</name>
</gene>
<name>A0A328ZH40_9BURK</name>
<dbReference type="OrthoDB" id="3399180at2"/>
<keyword evidence="5" id="KW-1185">Reference proteome</keyword>
<dbReference type="InterPro" id="IPR027417">
    <property type="entry name" value="P-loop_NTPase"/>
</dbReference>
<reference evidence="4 5" key="1">
    <citation type="submission" date="2018-06" db="EMBL/GenBank/DDBJ databases">
        <title>Genomic Encyclopedia of Archaeal and Bacterial Type Strains, Phase II (KMG-II): from individual species to whole genera.</title>
        <authorList>
            <person name="Goeker M."/>
        </authorList>
    </citation>
    <scope>NUCLEOTIDE SEQUENCE [LARGE SCALE GENOMIC DNA]</scope>
    <source>
        <strain evidence="4 5">CFPB 3232</strain>
    </source>
</reference>
<sequence length="311" mass="35771">MTRTHLPRKLREYENRFFDSTAWNDFKYRDGDIVIASYAKAGTTLLQQIVSQLIFNGAEEIDVSKISPWLDSVHPDKATKIRLFESQDHRRFIKTHLPAESLVFSGQAKYLYIGRDGRDIAWSLYAHQLALSQNAQATLDKDGNPSGRLRVIQPPSSSVVEYFDDWLEKNGHPFWPFWENIRSWWAIRDLPNVLFIHFSRLLDDLPGEVRKIAEFIGTPIEESRRDSILSHCGFQYMKENAARYVPQGTGLWKDGGKAFFHQGQNGRWRGTLPPEASQRYERRAVAELGSDCAHWLVSGDTENLRSTSARA</sequence>
<dbReference type="GO" id="GO:0008146">
    <property type="term" value="F:sulfotransferase activity"/>
    <property type="evidence" value="ECO:0007669"/>
    <property type="project" value="InterPro"/>
</dbReference>
<dbReference type="Proteomes" id="UP000248856">
    <property type="component" value="Unassembled WGS sequence"/>
</dbReference>
<dbReference type="AlphaFoldDB" id="A0A328ZH40"/>
<evidence type="ECO:0000256" key="2">
    <source>
        <dbReference type="ARBA" id="ARBA00022679"/>
    </source>
</evidence>
<dbReference type="Pfam" id="PF00685">
    <property type="entry name" value="Sulfotransfer_1"/>
    <property type="match status" value="1"/>
</dbReference>
<dbReference type="PANTHER" id="PTHR11783">
    <property type="entry name" value="SULFOTRANSFERASE SULT"/>
    <property type="match status" value="1"/>
</dbReference>
<protein>
    <submittedName>
        <fullName evidence="4">Aryl sulfotransferase</fullName>
    </submittedName>
</protein>
<dbReference type="Gene3D" id="3.40.50.300">
    <property type="entry name" value="P-loop containing nucleotide triphosphate hydrolases"/>
    <property type="match status" value="1"/>
</dbReference>
<dbReference type="SUPFAM" id="SSF52540">
    <property type="entry name" value="P-loop containing nucleoside triphosphate hydrolases"/>
    <property type="match status" value="1"/>
</dbReference>
<accession>A0A328ZH40</accession>
<feature type="domain" description="Sulfotransferase" evidence="3">
    <location>
        <begin position="30"/>
        <end position="282"/>
    </location>
</feature>
<organism evidence="4 5">
    <name type="scientific">Paracidovorax anthurii</name>
    <dbReference type="NCBI Taxonomy" id="78229"/>
    <lineage>
        <taxon>Bacteria</taxon>
        <taxon>Pseudomonadati</taxon>
        <taxon>Pseudomonadota</taxon>
        <taxon>Betaproteobacteria</taxon>
        <taxon>Burkholderiales</taxon>
        <taxon>Comamonadaceae</taxon>
        <taxon>Paracidovorax</taxon>
    </lineage>
</organism>
<evidence type="ECO:0000259" key="3">
    <source>
        <dbReference type="Pfam" id="PF00685"/>
    </source>
</evidence>
<dbReference type="RefSeq" id="WP_111875886.1">
    <property type="nucleotide sequence ID" value="NZ_CBCSGC010000078.1"/>
</dbReference>